<name>A0A2U8FUA6_9BURK</name>
<evidence type="ECO:0000313" key="4">
    <source>
        <dbReference type="Proteomes" id="UP000244892"/>
    </source>
</evidence>
<dbReference type="Pfam" id="PF07589">
    <property type="entry name" value="PEP-CTERM"/>
    <property type="match status" value="1"/>
</dbReference>
<dbReference type="EMBL" id="CP029210">
    <property type="protein sequence ID" value="AWI54649.1"/>
    <property type="molecule type" value="Genomic_DNA"/>
</dbReference>
<sequence length="161" mass="16726">MRDEPHPNTSGGPAMKRSLFALATAAALCVAGAAHAAEPVYGTLSGTSKSVKTVFEVDYAGTLYGNLSSYLIDGVGYDIFSVVVDGVTLVDELPASPNDFYSFALPVLPGEHTIWVKGASFGGQFSGTYTVTPVPEPESLALAMTGLVGVAGALGRRRLKR</sequence>
<gene>
    <name evidence="3" type="ORF">DEH84_15370</name>
</gene>
<evidence type="ECO:0000256" key="1">
    <source>
        <dbReference type="SAM" id="SignalP"/>
    </source>
</evidence>
<keyword evidence="4" id="KW-1185">Reference proteome</keyword>
<dbReference type="NCBIfam" id="TIGR02595">
    <property type="entry name" value="PEP_CTERM"/>
    <property type="match status" value="1"/>
</dbReference>
<dbReference type="KEGG" id="aon:DEH84_15370"/>
<accession>A0A2U8FUA6</accession>
<dbReference type="AlphaFoldDB" id="A0A2U8FUA6"/>
<protein>
    <recommendedName>
        <fullName evidence="2">Ice-binding protein C-terminal domain-containing protein</fullName>
    </recommendedName>
</protein>
<dbReference type="Proteomes" id="UP000244892">
    <property type="component" value="Chromosome"/>
</dbReference>
<keyword evidence="1" id="KW-0732">Signal</keyword>
<feature type="chain" id="PRO_5016084845" description="Ice-binding protein C-terminal domain-containing protein" evidence="1">
    <location>
        <begin position="37"/>
        <end position="161"/>
    </location>
</feature>
<proteinExistence type="predicted"/>
<evidence type="ECO:0000259" key="2">
    <source>
        <dbReference type="Pfam" id="PF07589"/>
    </source>
</evidence>
<dbReference type="InterPro" id="IPR013424">
    <property type="entry name" value="Ice-binding_C"/>
</dbReference>
<reference evidence="3 4" key="1">
    <citation type="submission" date="2018-05" db="EMBL/GenBank/DDBJ databases">
        <title>complete genome sequence of Aquabacterium olei NBRC 110486.</title>
        <authorList>
            <person name="Tang B."/>
            <person name="Chang J."/>
            <person name="Zhang L."/>
            <person name="Yang H."/>
        </authorList>
    </citation>
    <scope>NUCLEOTIDE SEQUENCE [LARGE SCALE GENOMIC DNA]</scope>
    <source>
        <strain evidence="3 4">NBRC 110486</strain>
    </source>
</reference>
<organism evidence="3 4">
    <name type="scientific">Aquabacterium olei</name>
    <dbReference type="NCBI Taxonomy" id="1296669"/>
    <lineage>
        <taxon>Bacteria</taxon>
        <taxon>Pseudomonadati</taxon>
        <taxon>Pseudomonadota</taxon>
        <taxon>Betaproteobacteria</taxon>
        <taxon>Burkholderiales</taxon>
        <taxon>Aquabacterium</taxon>
    </lineage>
</organism>
<feature type="domain" description="Ice-binding protein C-terminal" evidence="2">
    <location>
        <begin position="133"/>
        <end position="157"/>
    </location>
</feature>
<evidence type="ECO:0000313" key="3">
    <source>
        <dbReference type="EMBL" id="AWI54649.1"/>
    </source>
</evidence>
<feature type="signal peptide" evidence="1">
    <location>
        <begin position="1"/>
        <end position="36"/>
    </location>
</feature>